<dbReference type="AlphaFoldDB" id="A0A3E0B2T0"/>
<comment type="caution">
    <text evidence="3">Lacks conserved residue(s) required for the propagation of feature annotation.</text>
</comment>
<keyword evidence="3" id="KW-0963">Cytoplasm</keyword>
<dbReference type="EC" id="3.6.1.9" evidence="3"/>
<dbReference type="InterPro" id="IPR003697">
    <property type="entry name" value="Maf-like"/>
</dbReference>
<dbReference type="CDD" id="cd00555">
    <property type="entry name" value="Maf"/>
    <property type="match status" value="1"/>
</dbReference>
<dbReference type="NCBIfam" id="TIGR00172">
    <property type="entry name" value="maf"/>
    <property type="match status" value="1"/>
</dbReference>
<dbReference type="EMBL" id="QUMW01000004">
    <property type="protein sequence ID" value="REG26251.1"/>
    <property type="molecule type" value="Genomic_DNA"/>
</dbReference>
<dbReference type="GO" id="GO:0005737">
    <property type="term" value="C:cytoplasm"/>
    <property type="evidence" value="ECO:0007669"/>
    <property type="project" value="UniProtKB-SubCell"/>
</dbReference>
<dbReference type="PANTHER" id="PTHR43213:SF5">
    <property type="entry name" value="BIFUNCTIONAL DTTP_UTP PYROPHOSPHATASE_METHYLTRANSFERASE PROTEIN-RELATED"/>
    <property type="match status" value="1"/>
</dbReference>
<evidence type="ECO:0000313" key="5">
    <source>
        <dbReference type="Proteomes" id="UP000257076"/>
    </source>
</evidence>
<keyword evidence="3" id="KW-0546">Nucleotide metabolism</keyword>
<evidence type="ECO:0000256" key="3">
    <source>
        <dbReference type="HAMAP-Rule" id="MF_00528"/>
    </source>
</evidence>
<reference evidence="4 5" key="1">
    <citation type="submission" date="2018-08" db="EMBL/GenBank/DDBJ databases">
        <title>Genomic Encyclopedia of Type Strains, Phase IV (KMG-IV): sequencing the most valuable type-strain genomes for metagenomic binning, comparative biology and taxonomic classification.</title>
        <authorList>
            <person name="Goeker M."/>
        </authorList>
    </citation>
    <scope>NUCLEOTIDE SEQUENCE [LARGE SCALE GENOMIC DNA]</scope>
    <source>
        <strain evidence="4 5">DSM 17274</strain>
    </source>
</reference>
<dbReference type="GO" id="GO:0036218">
    <property type="term" value="F:dTTP diphosphatase activity"/>
    <property type="evidence" value="ECO:0007669"/>
    <property type="project" value="RHEA"/>
</dbReference>
<comment type="similarity">
    <text evidence="3">Belongs to the Maf family. YhdE subfamily.</text>
</comment>
<feature type="site" description="Important for substrate specificity" evidence="3">
    <location>
        <position position="11"/>
    </location>
</feature>
<keyword evidence="2 3" id="KW-0378">Hydrolase</keyword>
<proteinExistence type="inferred from homology"/>
<feature type="site" description="Important for substrate specificity" evidence="3">
    <location>
        <position position="150"/>
    </location>
</feature>
<dbReference type="PANTHER" id="PTHR43213">
    <property type="entry name" value="BIFUNCTIONAL DTTP/UTP PYROPHOSPHATASE/METHYLTRANSFERASE PROTEIN-RELATED"/>
    <property type="match status" value="1"/>
</dbReference>
<feature type="site" description="Important for substrate specificity" evidence="3">
    <location>
        <position position="68"/>
    </location>
</feature>
<dbReference type="RefSeq" id="WP_115883907.1">
    <property type="nucleotide sequence ID" value="NZ_CBCSHX010000014.1"/>
</dbReference>
<comment type="caution">
    <text evidence="4">The sequence shown here is derived from an EMBL/GenBank/DDBJ whole genome shotgun (WGS) entry which is preliminary data.</text>
</comment>
<dbReference type="InterPro" id="IPR029001">
    <property type="entry name" value="ITPase-like_fam"/>
</dbReference>
<comment type="catalytic activity">
    <reaction evidence="3">
        <text>UTP + H2O = UMP + diphosphate + H(+)</text>
        <dbReference type="Rhea" id="RHEA:29395"/>
        <dbReference type="ChEBI" id="CHEBI:15377"/>
        <dbReference type="ChEBI" id="CHEBI:15378"/>
        <dbReference type="ChEBI" id="CHEBI:33019"/>
        <dbReference type="ChEBI" id="CHEBI:46398"/>
        <dbReference type="ChEBI" id="CHEBI:57865"/>
        <dbReference type="EC" id="3.6.1.9"/>
    </reaction>
</comment>
<comment type="catalytic activity">
    <reaction evidence="3">
        <text>dTTP + H2O = dTMP + diphosphate + H(+)</text>
        <dbReference type="Rhea" id="RHEA:28534"/>
        <dbReference type="ChEBI" id="CHEBI:15377"/>
        <dbReference type="ChEBI" id="CHEBI:15378"/>
        <dbReference type="ChEBI" id="CHEBI:33019"/>
        <dbReference type="ChEBI" id="CHEBI:37568"/>
        <dbReference type="ChEBI" id="CHEBI:63528"/>
        <dbReference type="EC" id="3.6.1.9"/>
    </reaction>
</comment>
<evidence type="ECO:0000256" key="2">
    <source>
        <dbReference type="ARBA" id="ARBA00022801"/>
    </source>
</evidence>
<dbReference type="SUPFAM" id="SSF52972">
    <property type="entry name" value="ITPase-like"/>
    <property type="match status" value="1"/>
</dbReference>
<gene>
    <name evidence="4" type="ORF">DFR63_0209</name>
</gene>
<protein>
    <recommendedName>
        <fullName evidence="3">dTTP/UTP pyrophosphatase</fullName>
        <shortName evidence="3">dTTPase/UTPase</shortName>
        <ecNumber evidence="3">3.6.1.9</ecNumber>
    </recommendedName>
    <alternativeName>
        <fullName evidence="3">Nucleoside triphosphate pyrophosphatase</fullName>
    </alternativeName>
    <alternativeName>
        <fullName evidence="3">Nucleotide pyrophosphatase</fullName>
        <shortName evidence="3">Nucleotide PPase</shortName>
    </alternativeName>
</protein>
<dbReference type="OrthoDB" id="9807767at2"/>
<keyword evidence="5" id="KW-1185">Reference proteome</keyword>
<dbReference type="Gene3D" id="3.90.950.10">
    <property type="match status" value="1"/>
</dbReference>
<comment type="subcellular location">
    <subcellularLocation>
        <location evidence="3">Cytoplasm</location>
    </subcellularLocation>
</comment>
<comment type="function">
    <text evidence="3">Nucleoside triphosphate pyrophosphatase that hydrolyzes dTTP and UTP. May have a dual role in cell division arrest and in preventing the incorporation of modified nucleotides into cellular nucleic acids.</text>
</comment>
<accession>A0A3E0B2T0</accession>
<name>A0A3E0B2T0_9STAP</name>
<dbReference type="HAMAP" id="MF_00528">
    <property type="entry name" value="Maf"/>
    <property type="match status" value="1"/>
</dbReference>
<dbReference type="GO" id="GO:0036221">
    <property type="term" value="F:UTP diphosphatase activity"/>
    <property type="evidence" value="ECO:0007669"/>
    <property type="project" value="RHEA"/>
</dbReference>
<evidence type="ECO:0000256" key="1">
    <source>
        <dbReference type="ARBA" id="ARBA00001968"/>
    </source>
</evidence>
<organism evidence="4 5">
    <name type="scientific">Jeotgalicoccus halotolerans</name>
    <dbReference type="NCBI Taxonomy" id="157227"/>
    <lineage>
        <taxon>Bacteria</taxon>
        <taxon>Bacillati</taxon>
        <taxon>Bacillota</taxon>
        <taxon>Bacilli</taxon>
        <taxon>Bacillales</taxon>
        <taxon>Staphylococcaceae</taxon>
        <taxon>Jeotgalicoccus</taxon>
    </lineage>
</organism>
<evidence type="ECO:0000313" key="4">
    <source>
        <dbReference type="EMBL" id="REG26251.1"/>
    </source>
</evidence>
<feature type="active site" description="Proton acceptor" evidence="3">
    <location>
        <position position="67"/>
    </location>
</feature>
<dbReference type="Pfam" id="PF02545">
    <property type="entry name" value="Maf"/>
    <property type="match status" value="1"/>
</dbReference>
<dbReference type="Proteomes" id="UP000257076">
    <property type="component" value="Unassembled WGS sequence"/>
</dbReference>
<sequence length="184" mass="20724">MKLILGSQSKRRRELLSQIGLEYEILIPDADEKQITDSDPETKVIETARLKASILTADDNSILLTCDTVVSHNQIIYEKPATIEDARQMIRALSGSTHEVYSAVILKSRDFEEIISDSTEVTFYDLSEEEIEEYIQTDEPYDKAGGYGIQSFGAVFVKEIKGDYNTVVGLPLAKVYRALKKYGF</sequence>
<comment type="cofactor">
    <cofactor evidence="1 3">
        <name>a divalent metal cation</name>
        <dbReference type="ChEBI" id="CHEBI:60240"/>
    </cofactor>
</comment>
<dbReference type="GO" id="GO:0009117">
    <property type="term" value="P:nucleotide metabolic process"/>
    <property type="evidence" value="ECO:0007669"/>
    <property type="project" value="UniProtKB-KW"/>
</dbReference>
<dbReference type="PIRSF" id="PIRSF006305">
    <property type="entry name" value="Maf"/>
    <property type="match status" value="1"/>
</dbReference>